<dbReference type="InterPro" id="IPR021446">
    <property type="entry name" value="DUF3096"/>
</dbReference>
<name>A0A7C1SYW8_9HYPH</name>
<protein>
    <submittedName>
        <fullName evidence="2">DUF3096 domain-containing protein</fullName>
    </submittedName>
</protein>
<organism evidence="2">
    <name type="scientific">Agrobacterium albertimagni</name>
    <dbReference type="NCBI Taxonomy" id="147266"/>
    <lineage>
        <taxon>Bacteria</taxon>
        <taxon>Pseudomonadati</taxon>
        <taxon>Pseudomonadota</taxon>
        <taxon>Alphaproteobacteria</taxon>
        <taxon>Hyphomicrobiales</taxon>
        <taxon>Rhizobiaceae</taxon>
        <taxon>Rhizobium/Agrobacterium group</taxon>
        <taxon>Agrobacterium</taxon>
    </lineage>
</organism>
<feature type="transmembrane region" description="Helical" evidence="1">
    <location>
        <begin position="29"/>
        <end position="46"/>
    </location>
</feature>
<sequence length="51" mass="5484">MDNILVIQPLVALIAGVLILIMPRLLNYVVAIYLIVIGVLGLWPQLGSLGT</sequence>
<dbReference type="Pfam" id="PF11295">
    <property type="entry name" value="DUF3096"/>
    <property type="match status" value="1"/>
</dbReference>
<dbReference type="EMBL" id="DSKI01000574">
    <property type="protein sequence ID" value="HEB44223.1"/>
    <property type="molecule type" value="Genomic_DNA"/>
</dbReference>
<accession>A0A7C1SYW8</accession>
<keyword evidence="1" id="KW-0472">Membrane</keyword>
<evidence type="ECO:0000313" key="2">
    <source>
        <dbReference type="EMBL" id="HEB44223.1"/>
    </source>
</evidence>
<feature type="transmembrane region" description="Helical" evidence="1">
    <location>
        <begin position="6"/>
        <end position="22"/>
    </location>
</feature>
<keyword evidence="1" id="KW-0812">Transmembrane</keyword>
<keyword evidence="1" id="KW-1133">Transmembrane helix</keyword>
<proteinExistence type="predicted"/>
<evidence type="ECO:0000256" key="1">
    <source>
        <dbReference type="SAM" id="Phobius"/>
    </source>
</evidence>
<reference evidence="2" key="1">
    <citation type="journal article" date="2020" name="mSystems">
        <title>Genome- and Community-Level Interaction Insights into Carbon Utilization and Element Cycling Functions of Hydrothermarchaeota in Hydrothermal Sediment.</title>
        <authorList>
            <person name="Zhou Z."/>
            <person name="Liu Y."/>
            <person name="Xu W."/>
            <person name="Pan J."/>
            <person name="Luo Z.H."/>
            <person name="Li M."/>
        </authorList>
    </citation>
    <scope>NUCLEOTIDE SEQUENCE [LARGE SCALE GENOMIC DNA]</scope>
    <source>
        <strain evidence="2">SpSt-243</strain>
    </source>
</reference>
<gene>
    <name evidence="2" type="ORF">ENP70_11145</name>
</gene>
<comment type="caution">
    <text evidence="2">The sequence shown here is derived from an EMBL/GenBank/DDBJ whole genome shotgun (WGS) entry which is preliminary data.</text>
</comment>
<dbReference type="AlphaFoldDB" id="A0A7C1SYW8"/>